<dbReference type="SMART" id="SM01022">
    <property type="entry name" value="ASCH"/>
    <property type="match status" value="1"/>
</dbReference>
<protein>
    <recommendedName>
        <fullName evidence="1">ASCH domain-containing protein</fullName>
    </recommendedName>
</protein>
<reference evidence="2" key="1">
    <citation type="submission" date="2020-06" db="EMBL/GenBank/DDBJ databases">
        <title>Unique genomic features of the anaerobic methanotrophic archaea.</title>
        <authorList>
            <person name="Chadwick G.L."/>
            <person name="Skennerton C.T."/>
            <person name="Laso-Perez R."/>
            <person name="Leu A.O."/>
            <person name="Speth D.R."/>
            <person name="Yu H."/>
            <person name="Morgan-Lang C."/>
            <person name="Hatzenpichler R."/>
            <person name="Goudeau D."/>
            <person name="Malmstrom R."/>
            <person name="Brazelton W.J."/>
            <person name="Woyke T."/>
            <person name="Hallam S.J."/>
            <person name="Tyson G.W."/>
            <person name="Wegener G."/>
            <person name="Boetius A."/>
            <person name="Orphan V."/>
        </authorList>
    </citation>
    <scope>NUCLEOTIDE SEQUENCE</scope>
</reference>
<name>A0A7G9YSH2_9EURY</name>
<dbReference type="Gene3D" id="2.30.130.30">
    <property type="entry name" value="Hypothetical protein"/>
    <property type="match status" value="1"/>
</dbReference>
<dbReference type="InterPro" id="IPR015947">
    <property type="entry name" value="PUA-like_sf"/>
</dbReference>
<organism evidence="2">
    <name type="scientific">Candidatus Methanophagaceae archaeon ANME-1 ERB6</name>
    <dbReference type="NCBI Taxonomy" id="2759912"/>
    <lineage>
        <taxon>Archaea</taxon>
        <taxon>Methanobacteriati</taxon>
        <taxon>Methanobacteriota</taxon>
        <taxon>Stenosarchaea group</taxon>
        <taxon>Methanomicrobia</taxon>
        <taxon>Candidatus Methanophagales</taxon>
        <taxon>Candidatus Methanophagaceae</taxon>
    </lineage>
</organism>
<feature type="domain" description="ASCH" evidence="1">
    <location>
        <begin position="5"/>
        <end position="99"/>
    </location>
</feature>
<sequence>MNVLLSIKPRYVEAILKGDKRYEFRKNIFRNKDVENVYIYATSPVKKIVGFFKVGDILEDHPVCLWDQLKEFSGLNEMEFFSYFGDNKRGFAIEIRGVAEFLNPLDPRDFIPRFAPPQSFCYLDTPITLGEPAWK</sequence>
<dbReference type="EMBL" id="MT631456">
    <property type="protein sequence ID" value="QNO50956.1"/>
    <property type="molecule type" value="Genomic_DNA"/>
</dbReference>
<dbReference type="InterPro" id="IPR007374">
    <property type="entry name" value="ASCH_domain"/>
</dbReference>
<dbReference type="AlphaFoldDB" id="A0A7G9YSH2"/>
<evidence type="ECO:0000313" key="2">
    <source>
        <dbReference type="EMBL" id="QNO50956.1"/>
    </source>
</evidence>
<accession>A0A7G9YSH2</accession>
<dbReference type="Pfam" id="PF04266">
    <property type="entry name" value="ASCH"/>
    <property type="match status" value="1"/>
</dbReference>
<proteinExistence type="predicted"/>
<evidence type="ECO:0000259" key="1">
    <source>
        <dbReference type="SMART" id="SM01022"/>
    </source>
</evidence>
<gene>
    <name evidence="2" type="ORF">BBGANOMO_00030</name>
</gene>
<dbReference type="SUPFAM" id="SSF88697">
    <property type="entry name" value="PUA domain-like"/>
    <property type="match status" value="1"/>
</dbReference>